<organism evidence="1 2">
    <name type="scientific">Saccharococcus caldoxylosilyticus</name>
    <dbReference type="NCBI Taxonomy" id="81408"/>
    <lineage>
        <taxon>Bacteria</taxon>
        <taxon>Bacillati</taxon>
        <taxon>Bacillota</taxon>
        <taxon>Bacilli</taxon>
        <taxon>Bacillales</taxon>
        <taxon>Anoxybacillaceae</taxon>
        <taxon>Saccharococcus</taxon>
    </lineage>
</organism>
<evidence type="ECO:0008006" key="3">
    <source>
        <dbReference type="Google" id="ProtNLM"/>
    </source>
</evidence>
<reference evidence="1 2" key="1">
    <citation type="submission" date="2016-01" db="EMBL/GenBank/DDBJ databases">
        <title>Draft Genome Sequences of Seven Thermophilic Sporeformers Isolated from Foods.</title>
        <authorList>
            <person name="Berendsen E.M."/>
            <person name="Wells-Bennik M.H."/>
            <person name="Krawcyk A.O."/>
            <person name="De Jong A."/>
            <person name="Holsappel S."/>
            <person name="Eijlander R.T."/>
            <person name="Kuipers O.P."/>
        </authorList>
    </citation>
    <scope>NUCLEOTIDE SEQUENCE [LARGE SCALE GENOMIC DNA]</scope>
    <source>
        <strain evidence="1 2">B4119</strain>
    </source>
</reference>
<dbReference type="PATRIC" id="fig|81408.3.peg.3526"/>
<proteinExistence type="predicted"/>
<evidence type="ECO:0000313" key="2">
    <source>
        <dbReference type="Proteomes" id="UP000075455"/>
    </source>
</evidence>
<dbReference type="Pfam" id="PF13797">
    <property type="entry name" value="Post_transc_reg"/>
    <property type="match status" value="1"/>
</dbReference>
<dbReference type="Proteomes" id="UP000075455">
    <property type="component" value="Unassembled WGS sequence"/>
</dbReference>
<dbReference type="InterPro" id="IPR025716">
    <property type="entry name" value="Post-transcriptional_regulator"/>
</dbReference>
<protein>
    <recommendedName>
        <fullName evidence="3">Post-transcriptional regulator</fullName>
    </recommendedName>
</protein>
<dbReference type="eggNOG" id="ENOG50333P0">
    <property type="taxonomic scope" value="Bacteria"/>
</dbReference>
<comment type="caution">
    <text evidence="1">The sequence shown here is derived from an EMBL/GenBank/DDBJ whole genome shotgun (WGS) entry which is preliminary data.</text>
</comment>
<name>A0A150LTJ6_9BACL</name>
<accession>A0A150LTJ6</accession>
<gene>
    <name evidence="1" type="ORF">B4119_3084</name>
</gene>
<dbReference type="EMBL" id="LQYS01000040">
    <property type="protein sequence ID" value="KYD15309.1"/>
    <property type="molecule type" value="Genomic_DNA"/>
</dbReference>
<sequence length="109" mass="13075">MWASMPEGEEEKMEKEKQKELRELLMPALQCKYDEFRLLGYEQVTIDQIWECLAQKKWKNGEERKLYELVNDILSLQIGEYMSFITMQSYKEQRLAGDDDLEAMLEELL</sequence>
<evidence type="ECO:0000313" key="1">
    <source>
        <dbReference type="EMBL" id="KYD15309.1"/>
    </source>
</evidence>
<dbReference type="AlphaFoldDB" id="A0A150LTJ6"/>
<dbReference type="STRING" id="81408.B4119_3084"/>